<evidence type="ECO:0000256" key="1">
    <source>
        <dbReference type="SAM" id="MobiDB-lite"/>
    </source>
</evidence>
<dbReference type="AlphaFoldDB" id="A0A2A2ENW8"/>
<protein>
    <submittedName>
        <fullName evidence="2">Uncharacterized protein</fullName>
    </submittedName>
</protein>
<dbReference type="Proteomes" id="UP000217771">
    <property type="component" value="Unassembled WGS sequence"/>
</dbReference>
<evidence type="ECO:0000313" key="3">
    <source>
        <dbReference type="Proteomes" id="UP000217771"/>
    </source>
</evidence>
<name>A0A2A2ENW8_9GAMM</name>
<dbReference type="EMBL" id="NSKB01000011">
    <property type="protein sequence ID" value="PAU74358.1"/>
    <property type="molecule type" value="Genomic_DNA"/>
</dbReference>
<gene>
    <name evidence="2" type="ORF">CK498_22705</name>
</gene>
<reference evidence="2 3" key="1">
    <citation type="submission" date="2017-08" db="EMBL/GenBank/DDBJ databases">
        <title>Halomonas alkalisoli sp. nov., isolated from saline alkaline soil.</title>
        <authorList>
            <person name="Wang D."/>
            <person name="Zhang G."/>
        </authorList>
    </citation>
    <scope>NUCLEOTIDE SEQUENCE [LARGE SCALE GENOMIC DNA]</scope>
    <source>
        <strain evidence="2 3">WRN001</strain>
    </source>
</reference>
<sequence length="117" mass="13263">MTPKEIQAQILNHWWTQHRRQASKLGPEQNQRQSMALARITRSEMDSLIAIGLDERTAWSEASRLALVPPPTSEDIAADPDQMPTPEPTAPDFSKNRIFTAEMAEQARARLKRMLGQ</sequence>
<keyword evidence="3" id="KW-1185">Reference proteome</keyword>
<proteinExistence type="predicted"/>
<comment type="caution">
    <text evidence="2">The sequence shown here is derived from an EMBL/GenBank/DDBJ whole genome shotgun (WGS) entry which is preliminary data.</text>
</comment>
<dbReference type="RefSeq" id="WP_095623144.1">
    <property type="nucleotide sequence ID" value="NZ_NSKB01000011.1"/>
</dbReference>
<organism evidence="2 3">
    <name type="scientific">Halomonas salipaludis</name>
    <dbReference type="NCBI Taxonomy" id="2032625"/>
    <lineage>
        <taxon>Bacteria</taxon>
        <taxon>Pseudomonadati</taxon>
        <taxon>Pseudomonadota</taxon>
        <taxon>Gammaproteobacteria</taxon>
        <taxon>Oceanospirillales</taxon>
        <taxon>Halomonadaceae</taxon>
        <taxon>Halomonas</taxon>
    </lineage>
</organism>
<dbReference type="OrthoDB" id="9963478at2"/>
<accession>A0A2A2ENW8</accession>
<evidence type="ECO:0000313" key="2">
    <source>
        <dbReference type="EMBL" id="PAU74358.1"/>
    </source>
</evidence>
<feature type="region of interest" description="Disordered" evidence="1">
    <location>
        <begin position="67"/>
        <end position="95"/>
    </location>
</feature>